<feature type="transmembrane region" description="Helical" evidence="12">
    <location>
        <begin position="84"/>
        <end position="103"/>
    </location>
</feature>
<feature type="compositionally biased region" description="Low complexity" evidence="11">
    <location>
        <begin position="1"/>
        <end position="43"/>
    </location>
</feature>
<feature type="transmembrane region" description="Helical" evidence="12">
    <location>
        <begin position="601"/>
        <end position="620"/>
    </location>
</feature>
<dbReference type="Pfam" id="PF17689">
    <property type="entry name" value="Arabino_trans_N"/>
    <property type="match status" value="1"/>
</dbReference>
<feature type="transmembrane region" description="Helical" evidence="12">
    <location>
        <begin position="271"/>
        <end position="290"/>
    </location>
</feature>
<dbReference type="InterPro" id="IPR007680">
    <property type="entry name" value="Arabino_trans_central"/>
</dbReference>
<keyword evidence="10" id="KW-0961">Cell wall biogenesis/degradation</keyword>
<feature type="transmembrane region" description="Helical" evidence="12">
    <location>
        <begin position="385"/>
        <end position="404"/>
    </location>
</feature>
<evidence type="ECO:0000313" key="17">
    <source>
        <dbReference type="Proteomes" id="UP001596119"/>
    </source>
</evidence>
<accession>A0ABW1I386</accession>
<keyword evidence="9 12" id="KW-0472">Membrane</keyword>
<dbReference type="Pfam" id="PF04602">
    <property type="entry name" value="Arabinose_trans"/>
    <property type="match status" value="1"/>
</dbReference>
<evidence type="ECO:0000256" key="4">
    <source>
        <dbReference type="ARBA" id="ARBA00022475"/>
    </source>
</evidence>
<evidence type="ECO:0000256" key="9">
    <source>
        <dbReference type="ARBA" id="ARBA00023136"/>
    </source>
</evidence>
<evidence type="ECO:0000256" key="8">
    <source>
        <dbReference type="ARBA" id="ARBA00022989"/>
    </source>
</evidence>
<name>A0ABW1I386_9PSEU</name>
<evidence type="ECO:0000256" key="5">
    <source>
        <dbReference type="ARBA" id="ARBA00022676"/>
    </source>
</evidence>
<dbReference type="Proteomes" id="UP001596119">
    <property type="component" value="Unassembled WGS sequence"/>
</dbReference>
<evidence type="ECO:0000313" key="16">
    <source>
        <dbReference type="EMBL" id="MFC5947184.1"/>
    </source>
</evidence>
<dbReference type="InterPro" id="IPR027451">
    <property type="entry name" value="EmbABC_dom1"/>
</dbReference>
<feature type="compositionally biased region" description="Basic and acidic residues" evidence="11">
    <location>
        <begin position="1095"/>
        <end position="1104"/>
    </location>
</feature>
<evidence type="ECO:0000256" key="7">
    <source>
        <dbReference type="ARBA" id="ARBA00022692"/>
    </source>
</evidence>
<keyword evidence="8 12" id="KW-1133">Transmembrane helix</keyword>
<evidence type="ECO:0000259" key="13">
    <source>
        <dbReference type="Pfam" id="PF04602"/>
    </source>
</evidence>
<reference evidence="17" key="1">
    <citation type="journal article" date="2019" name="Int. J. Syst. Evol. Microbiol.">
        <title>The Global Catalogue of Microorganisms (GCM) 10K type strain sequencing project: providing services to taxonomists for standard genome sequencing and annotation.</title>
        <authorList>
            <consortium name="The Broad Institute Genomics Platform"/>
            <consortium name="The Broad Institute Genome Sequencing Center for Infectious Disease"/>
            <person name="Wu L."/>
            <person name="Ma J."/>
        </authorList>
    </citation>
    <scope>NUCLEOTIDE SEQUENCE [LARGE SCALE GENOMIC DNA]</scope>
    <source>
        <strain evidence="17">CGMCC 4.7397</strain>
    </source>
</reference>
<feature type="region of interest" description="Disordered" evidence="11">
    <location>
        <begin position="808"/>
        <end position="831"/>
    </location>
</feature>
<comment type="function">
    <text evidence="1">Arabinosyl transferase responsible for the polymerization of arabinose into the arabinan of arabinogalactan.</text>
</comment>
<feature type="region of interest" description="Disordered" evidence="11">
    <location>
        <begin position="1073"/>
        <end position="1104"/>
    </location>
</feature>
<keyword evidence="5" id="KW-0328">Glycosyltransferase</keyword>
<feature type="region of interest" description="Disordered" evidence="11">
    <location>
        <begin position="1"/>
        <end position="73"/>
    </location>
</feature>
<keyword evidence="6" id="KW-0808">Transferase</keyword>
<evidence type="ECO:0000256" key="11">
    <source>
        <dbReference type="SAM" id="MobiDB-lite"/>
    </source>
</evidence>
<keyword evidence="7 12" id="KW-0812">Transmembrane</keyword>
<evidence type="ECO:0000259" key="14">
    <source>
        <dbReference type="Pfam" id="PF14896"/>
    </source>
</evidence>
<comment type="caution">
    <text evidence="16">The sequence shown here is derived from an EMBL/GenBank/DDBJ whole genome shotgun (WGS) entry which is preliminary data.</text>
</comment>
<comment type="similarity">
    <text evidence="3">Belongs to the emb family.</text>
</comment>
<keyword evidence="17" id="KW-1185">Reference proteome</keyword>
<feature type="transmembrane region" description="Helical" evidence="12">
    <location>
        <begin position="465"/>
        <end position="492"/>
    </location>
</feature>
<evidence type="ECO:0000256" key="3">
    <source>
        <dbReference type="ARBA" id="ARBA00008195"/>
    </source>
</evidence>
<evidence type="ECO:0000256" key="10">
    <source>
        <dbReference type="ARBA" id="ARBA00023316"/>
    </source>
</evidence>
<dbReference type="EMBL" id="JBHSQK010000006">
    <property type="protein sequence ID" value="MFC5947184.1"/>
    <property type="molecule type" value="Genomic_DNA"/>
</dbReference>
<feature type="transmembrane region" description="Helical" evidence="12">
    <location>
        <begin position="626"/>
        <end position="649"/>
    </location>
</feature>
<dbReference type="InterPro" id="IPR040920">
    <property type="entry name" value="Arabino_trans_N"/>
</dbReference>
<feature type="transmembrane region" description="Helical" evidence="12">
    <location>
        <begin position="740"/>
        <end position="761"/>
    </location>
</feature>
<feature type="transmembrane region" description="Helical" evidence="12">
    <location>
        <begin position="711"/>
        <end position="728"/>
    </location>
</feature>
<evidence type="ECO:0000256" key="12">
    <source>
        <dbReference type="SAM" id="Phobius"/>
    </source>
</evidence>
<feature type="domain" description="Arabinosyltransferas concanavalin like" evidence="15">
    <location>
        <begin position="110"/>
        <end position="258"/>
    </location>
</feature>
<dbReference type="Pfam" id="PF14896">
    <property type="entry name" value="Arabino_trans_C"/>
    <property type="match status" value="1"/>
</dbReference>
<evidence type="ECO:0000256" key="6">
    <source>
        <dbReference type="ARBA" id="ARBA00022679"/>
    </source>
</evidence>
<feature type="transmembrane region" description="Helical" evidence="12">
    <location>
        <begin position="575"/>
        <end position="594"/>
    </location>
</feature>
<feature type="domain" description="Arabinosyltransferase C-terminal" evidence="14">
    <location>
        <begin position="859"/>
        <end position="1046"/>
    </location>
</feature>
<sequence length="1104" mass="116276">MGSPPETSGADTGTGTAASGTAGGSAEETPAPATPEAGTVAGAPPAPPAPRPERDLGRLDPAARTARERPEWPTRRGARLSLDLLAGLFGLLALLCAAALPFAPVTVSAPTVSWPQRATAPEPTTLLLTAYRPLTLDVRVSCEAVRAAVGTTDRTVVATMRPDSAAAAASGLVITATGTPGSPGIRVAAVGRVLLDAPIPSGSCLYTLHADGDGTLLDLDGDRLASAFGATVPDVDLLTTSVTALPGRGDLAVTMRVDDEMASSPTPGKTALTWLAGAFALAALLCLVFVDRRTVREANRWRVRPPAPVDLVVPAVMTLWLFLAPSTDDDGYYAAMARNFRASGFVGNFYQLYDQSFVPFTWFYHLLAWWQTVAGDSAPAQRVPALVFGLIAWAAVRRFVATALRDAAPDRRWIRSLSRAVLGVAFLAWWLPLDMGVRPESAVTVGGALALLGVAVAVRRSRLSVAWLAFVAAAAGFAVHPTGFTALAPLVAGLPALWQLVRTRGVVGTLARAVAVLSGATVASLLAFTDGAFRDFLRGQEIFLGIQDQNNWADEIQRYNFLLTNNPMGSYAKRAAVLVTLVALLWFAVLVATARARRITVPWPLMFSGCTAALAFLLLWPTPSKWTHHFGALAGTCSAFLALLILLGIPLARRLEARLPVPLLVAVAGSFALALALAGHGPNAWPYTWLVGIRRPEKPPAVSVVEFGDPLWWLLGLAVLVGLLALGARLRGTRDLRLHLLRAVPAMVVLGLLANVVYLVGTFGLAVDRTSGSWSFWGDNFRDPGATDCNAARAVRVLDPAGARTLTPATGLPAPAEPQGFADGGFPRGDGPPLPQGRGMFAASWGSFVARGGAPEWTTGQVTTPWWDLPTLPADGSAQVAVLAAGTLGQGNSLVAEFGRRAADGTVQAVERVPLTDTASDTIWRTFALPDAGGRADLVRLTAVDRSGGTGGWLAFTAPAVAQQVPLREVLPPGPVALSWQVAFQFPCLPLPRVADGITEPPRSAVVWGDPSLSGFDDGTWQPFRGGLFGQVRRLSTGLQLATTLDGVPEDERNLEVYLFDPPYPADAYDLTRADRATGGWDVGSDAPPRPSTPEAERADRDDS</sequence>
<feature type="transmembrane region" description="Helical" evidence="12">
    <location>
        <begin position="416"/>
        <end position="433"/>
    </location>
</feature>
<dbReference type="Gene3D" id="2.60.120.940">
    <property type="entry name" value="EmbC, C-terminal domain, subdomain 2"/>
    <property type="match status" value="1"/>
</dbReference>
<evidence type="ECO:0000256" key="1">
    <source>
        <dbReference type="ARBA" id="ARBA00003001"/>
    </source>
</evidence>
<dbReference type="RefSeq" id="WP_379563795.1">
    <property type="nucleotide sequence ID" value="NZ_JBHSQK010000006.1"/>
</dbReference>
<comment type="subcellular location">
    <subcellularLocation>
        <location evidence="2">Cell membrane</location>
        <topology evidence="2">Multi-pass membrane protein</topology>
    </subcellularLocation>
</comment>
<organism evidence="16 17">
    <name type="scientific">Pseudonocardia lutea</name>
    <dbReference type="NCBI Taxonomy" id="2172015"/>
    <lineage>
        <taxon>Bacteria</taxon>
        <taxon>Bacillati</taxon>
        <taxon>Actinomycetota</taxon>
        <taxon>Actinomycetes</taxon>
        <taxon>Pseudonocardiales</taxon>
        <taxon>Pseudonocardiaceae</taxon>
        <taxon>Pseudonocardia</taxon>
    </lineage>
</organism>
<feature type="transmembrane region" description="Helical" evidence="12">
    <location>
        <begin position="439"/>
        <end position="458"/>
    </location>
</feature>
<protein>
    <submittedName>
        <fullName evidence="16">Arabinosyltransferase domain-containing protein</fullName>
    </submittedName>
</protein>
<dbReference type="InterPro" id="IPR032731">
    <property type="entry name" value="Arabino_trans_C"/>
</dbReference>
<keyword evidence="4" id="KW-1003">Cell membrane</keyword>
<gene>
    <name evidence="16" type="ORF">ACFQH9_02680</name>
</gene>
<dbReference type="InterPro" id="IPR042486">
    <property type="entry name" value="Arabino_trans_C_2"/>
</dbReference>
<feature type="domain" description="Arabinofuranosyltransferase central" evidence="13">
    <location>
        <begin position="264"/>
        <end position="723"/>
    </location>
</feature>
<proteinExistence type="inferred from homology"/>
<feature type="transmembrane region" description="Helical" evidence="12">
    <location>
        <begin position="661"/>
        <end position="680"/>
    </location>
</feature>
<evidence type="ECO:0000259" key="15">
    <source>
        <dbReference type="Pfam" id="PF17689"/>
    </source>
</evidence>
<dbReference type="Gene3D" id="2.60.120.610">
    <property type="entry name" value="arabinofuranosyltransferase like domain"/>
    <property type="match status" value="1"/>
</dbReference>
<evidence type="ECO:0000256" key="2">
    <source>
        <dbReference type="ARBA" id="ARBA00004651"/>
    </source>
</evidence>